<reference evidence="1 2" key="1">
    <citation type="submission" date="2020-08" db="EMBL/GenBank/DDBJ databases">
        <title>Genomic Encyclopedia of Type Strains, Phase IV (KMG-V): Genome sequencing to study the core and pangenomes of soil and plant-associated prokaryotes.</title>
        <authorList>
            <person name="Whitman W."/>
        </authorList>
    </citation>
    <scope>NUCLEOTIDE SEQUENCE [LARGE SCALE GENOMIC DNA]</scope>
    <source>
        <strain evidence="1 2">SEMIA 4064</strain>
    </source>
</reference>
<gene>
    <name evidence="1" type="ORF">GGD50_005553</name>
</gene>
<sequence length="122" mass="13364">MHGETIKLAIRLCTGAANGRTLLPIQHTELDACRICDPTHQAVKRVNLANQMTLAQTTNCRITGHHTNRIALMSDQGCLRAPAGSRSRSFAARMSTTHDYHVICLIEHCQNLGIAVSLAHQI</sequence>
<dbReference type="AlphaFoldDB" id="A0A7W9D4G0"/>
<dbReference type="AntiFam" id="ANF00154">
    <property type="entry name" value="Shadow ORF (opposite mnmG)"/>
</dbReference>
<protein>
    <submittedName>
        <fullName evidence="1">Uncharacterized protein</fullName>
    </submittedName>
</protein>
<dbReference type="EMBL" id="JACHBI010000015">
    <property type="protein sequence ID" value="MBB5576906.1"/>
    <property type="molecule type" value="Genomic_DNA"/>
</dbReference>
<evidence type="ECO:0000313" key="1">
    <source>
        <dbReference type="EMBL" id="MBB5576906.1"/>
    </source>
</evidence>
<accession>A0A7W9D4G0</accession>
<organism evidence="1 2">
    <name type="scientific">Rhizobium paranaense</name>
    <dbReference type="NCBI Taxonomy" id="1650438"/>
    <lineage>
        <taxon>Bacteria</taxon>
        <taxon>Pseudomonadati</taxon>
        <taxon>Pseudomonadota</taxon>
        <taxon>Alphaproteobacteria</taxon>
        <taxon>Hyphomicrobiales</taxon>
        <taxon>Rhizobiaceae</taxon>
        <taxon>Rhizobium/Agrobacterium group</taxon>
        <taxon>Rhizobium</taxon>
    </lineage>
</organism>
<comment type="caution">
    <text evidence="1">The sequence shown here is derived from an EMBL/GenBank/DDBJ whole genome shotgun (WGS) entry which is preliminary data.</text>
</comment>
<keyword evidence="2" id="KW-1185">Reference proteome</keyword>
<proteinExistence type="predicted"/>
<name>A0A7W9D4G0_9HYPH</name>
<evidence type="ECO:0000313" key="2">
    <source>
        <dbReference type="Proteomes" id="UP000549882"/>
    </source>
</evidence>
<dbReference type="Proteomes" id="UP000549882">
    <property type="component" value="Unassembled WGS sequence"/>
</dbReference>